<name>A0A8X6UHC6_NEPPI</name>
<dbReference type="EMBL" id="BMAW01034015">
    <property type="protein sequence ID" value="GFU33094.1"/>
    <property type="molecule type" value="Genomic_DNA"/>
</dbReference>
<proteinExistence type="predicted"/>
<evidence type="ECO:0000256" key="1">
    <source>
        <dbReference type="SAM" id="MobiDB-lite"/>
    </source>
</evidence>
<keyword evidence="3" id="KW-1185">Reference proteome</keyword>
<dbReference type="Proteomes" id="UP000887013">
    <property type="component" value="Unassembled WGS sequence"/>
</dbReference>
<protein>
    <submittedName>
        <fullName evidence="2">Uncharacterized protein</fullName>
    </submittedName>
</protein>
<evidence type="ECO:0000313" key="3">
    <source>
        <dbReference type="Proteomes" id="UP000887013"/>
    </source>
</evidence>
<comment type="caution">
    <text evidence="2">The sequence shown here is derived from an EMBL/GenBank/DDBJ whole genome shotgun (WGS) entry which is preliminary data.</text>
</comment>
<dbReference type="AlphaFoldDB" id="A0A8X6UHC6"/>
<gene>
    <name evidence="2" type="ORF">NPIL_512301</name>
</gene>
<accession>A0A8X6UHC6</accession>
<sequence length="144" mass="16352">MDTPPENNSTLLEIIVTSPVTIPTPLERINTSPETIPTPPETLSDPSPPESIIRKPVETTPFLPCHRKRPLETPPCSIPKKVRKSEPSEEDVRLLLRKETIETTQIKPVVGKFVMLYPNHLPKIWWVPSDQTQLIRVVSFVTNF</sequence>
<feature type="region of interest" description="Disordered" evidence="1">
    <location>
        <begin position="23"/>
        <end position="84"/>
    </location>
</feature>
<evidence type="ECO:0000313" key="2">
    <source>
        <dbReference type="EMBL" id="GFU33094.1"/>
    </source>
</evidence>
<reference evidence="2" key="1">
    <citation type="submission" date="2020-08" db="EMBL/GenBank/DDBJ databases">
        <title>Multicomponent nature underlies the extraordinary mechanical properties of spider dragline silk.</title>
        <authorList>
            <person name="Kono N."/>
            <person name="Nakamura H."/>
            <person name="Mori M."/>
            <person name="Yoshida Y."/>
            <person name="Ohtoshi R."/>
            <person name="Malay A.D."/>
            <person name="Moran D.A.P."/>
            <person name="Tomita M."/>
            <person name="Numata K."/>
            <person name="Arakawa K."/>
        </authorList>
    </citation>
    <scope>NUCLEOTIDE SEQUENCE</scope>
</reference>
<organism evidence="2 3">
    <name type="scientific">Nephila pilipes</name>
    <name type="common">Giant wood spider</name>
    <name type="synonym">Nephila maculata</name>
    <dbReference type="NCBI Taxonomy" id="299642"/>
    <lineage>
        <taxon>Eukaryota</taxon>
        <taxon>Metazoa</taxon>
        <taxon>Ecdysozoa</taxon>
        <taxon>Arthropoda</taxon>
        <taxon>Chelicerata</taxon>
        <taxon>Arachnida</taxon>
        <taxon>Araneae</taxon>
        <taxon>Araneomorphae</taxon>
        <taxon>Entelegynae</taxon>
        <taxon>Araneoidea</taxon>
        <taxon>Nephilidae</taxon>
        <taxon>Nephila</taxon>
    </lineage>
</organism>